<dbReference type="GO" id="GO:0003899">
    <property type="term" value="F:DNA-directed RNA polymerase activity"/>
    <property type="evidence" value="ECO:0007669"/>
    <property type="project" value="InterPro"/>
</dbReference>
<keyword evidence="9" id="KW-0131">Cell cycle</keyword>
<dbReference type="GO" id="GO:0003677">
    <property type="term" value="F:DNA binding"/>
    <property type="evidence" value="ECO:0007669"/>
    <property type="project" value="InterPro"/>
</dbReference>
<dbReference type="GO" id="GO:0035097">
    <property type="term" value="C:histone methyltransferase complex"/>
    <property type="evidence" value="ECO:0007669"/>
    <property type="project" value="TreeGrafter"/>
</dbReference>
<dbReference type="InterPro" id="IPR036116">
    <property type="entry name" value="FN3_sf"/>
</dbReference>
<sequence>MAAPMLKWKRIANPTGPQPRPRHGHRAVSIKDLMVVFGGGNEGIVDELHVYNTATNQWFVPSTKGDIPPGCAAYGFVVDGTRILVFGGMVEYGKYSNELYELQASRWEWKRLKPKPPKHEPPPCPRLGHSFTLIGNKVFLFGGLANDSDDPKNNIPRYLNDLYTLELLPNGQTAWDVPQTHGHAPPPRESHTGVAYTDRATGKSCLVIYGGMSGCRLGDLWFLDVDTMTWNKPIVHGPTPLPRSLHTATLIGHRMYVFGGWVPLVVDDVKVATHEKEWKCTSTLACLNLETLTWEQLTVDSLEENVPRARAGHCAVGVHSRLYVWSGRDGYRKAWNNQVRVCCKDLWYLEVSKPAAPSRVQLVRASTQTLEVSWTASPSAQYYILQIQKYDMPPAAASGTFPPVSAPTSNVPVSATPAAVTSPVMATTPATIPVTSPPVTTVAALPSSTPPAAAARSSVPTVASPAAAATPLRVQSAVQSPVQKTLPTQAVQKPASPMTPRVATGNVIRIRSPLVTSTAATAAVTAAVAVTTEQQQTAVATTTTTVASGQTPAAMSGIAALAAAAAATPKITMNNVPILPQAATATATNTIRMKNVQPGQQIRFAAPGATVLRTASPQQSKQIILQKPGQNISGQPQIVHLLKTGQGMVATVPKVSLIPGKTVQATGAKPLNQGPTILRLVNPNTVAGSKILTTMKTSSIVAMSKGQNITGKQTIMITKPGGNGGLVGRTNQIIVVTTGSGLRAVQAVTTSQAGAGQGGNITTPVNVLPLSATNHVTNQQGVKMIVVSSGAMGGGTAGKPITITVPGQGGVPKTVTIATKGSPQAIFNPGKSQIVTMPQIQKTPEAVTVSGKPVTLQMSGGIGAKTVTLMPTSSSIVTTSSASDSIDTSKMLFVPSQKQPSASLASTSDGPATTDAALAALAAEAGLIDPVQEPSGGLSFMVATDDGGGGDDKIEDSCNGNEATTAAALVSQMGAAETMQVDGDGNFVLPQVDGPIDFLLSEDEEKMDVDEEPATENTESTADGVTAAEQDVNAAENVHAEESAVKEEIAAPETATADLAGSVASADGTSEETEGAAGNPSADDPTPMDVSADSTELKSEKMEDLGNPLAEEAKAASELPFVQSSAEAQPEQPLAADVADSAVETDEAQNESNQTKNIKVESHLEKSPVPEELPTDSASSISHLARDEISEAEKSKNEIAESKSDLSTESSSLVKSESIGEPLIVDDSTSSAVDSMNATPVTTPVATPLKSEPIEEPVGQDKVSDLPVSSVNGVTTALEKETESPQKGLTPVKIEIKDELVSPKSLKQEKVNDARSETGDDSTALTTLATAALGSAEPVKAKNDQQSEEEKKEAEWYDVGVIKGTSFTVQHYYLPGDEPLDITQSLTMDVFKGRTKVTLEPGTAYKFRVAAVSAFKTCLPGFPGAPSAIKISKSADGAQISWEPPPSNVGPILEYSVYLAVRSTALNNDGEPKTVVSNPNQLAFIRVYCGSSNSCSVNNSALNAAHVDTTTKPAIIFRIAARNDKGYGPATQVRWLQDPTTAVKSNPQVKRPGGTDPRSQASPQKKLPEKHAETTETFVFLEEGHTLGNALSAVIRDYPSVQLCGYTVPHPAENKINFRIQTTGENATEVLRRGLEDLEKICDITIERFEKAYENFKVKDTSMDTT</sequence>
<feature type="compositionally biased region" description="Basic and acidic residues" evidence="11">
    <location>
        <begin position="1158"/>
        <end position="1169"/>
    </location>
</feature>
<feature type="region of interest" description="Disordered" evidence="11">
    <location>
        <begin position="1535"/>
        <end position="1571"/>
    </location>
</feature>
<keyword evidence="7" id="KW-0804">Transcription</keyword>
<dbReference type="SUPFAM" id="SSF55257">
    <property type="entry name" value="RBP11-like subunits of RNA polymerase"/>
    <property type="match status" value="1"/>
</dbReference>
<evidence type="ECO:0000256" key="4">
    <source>
        <dbReference type="ARBA" id="ARBA00022553"/>
    </source>
</evidence>
<dbReference type="InterPro" id="IPR059124">
    <property type="entry name" value="Kelch_HCF"/>
</dbReference>
<feature type="compositionally biased region" description="Low complexity" evidence="11">
    <location>
        <begin position="1207"/>
        <end position="1217"/>
    </location>
</feature>
<dbReference type="EMBL" id="QOIP01000004">
    <property type="protein sequence ID" value="RLU24229.1"/>
    <property type="molecule type" value="Genomic_DNA"/>
</dbReference>
<comment type="caution">
    <text evidence="13">The sequence shown here is derived from an EMBL/GenBank/DDBJ whole genome shotgun (WGS) entry which is preliminary data.</text>
</comment>
<dbReference type="GO" id="GO:0000428">
    <property type="term" value="C:DNA-directed RNA polymerase complex"/>
    <property type="evidence" value="ECO:0007669"/>
    <property type="project" value="UniProtKB-KW"/>
</dbReference>
<accession>A0A3L8DWB2</accession>
<keyword evidence="5" id="KW-0677">Repeat</keyword>
<feature type="compositionally biased region" description="Low complexity" evidence="11">
    <location>
        <begin position="1238"/>
        <end position="1248"/>
    </location>
</feature>
<evidence type="ECO:0000313" key="13">
    <source>
        <dbReference type="EMBL" id="RLU24229.1"/>
    </source>
</evidence>
<keyword evidence="4" id="KW-0597">Phosphoprotein</keyword>
<dbReference type="SMART" id="SM00060">
    <property type="entry name" value="FN3"/>
    <property type="match status" value="2"/>
</dbReference>
<dbReference type="CDD" id="cd00063">
    <property type="entry name" value="FN3"/>
    <property type="match status" value="1"/>
</dbReference>
<dbReference type="InterPro" id="IPR015915">
    <property type="entry name" value="Kelch-typ_b-propeller"/>
</dbReference>
<dbReference type="FunFam" id="2.120.10.80:FF:000008">
    <property type="entry name" value="host cell factor 1 isoform X1"/>
    <property type="match status" value="1"/>
</dbReference>
<keyword evidence="3" id="KW-0240">DNA-directed RNA polymerase</keyword>
<evidence type="ECO:0000256" key="7">
    <source>
        <dbReference type="ARBA" id="ARBA00023163"/>
    </source>
</evidence>
<feature type="region of interest" description="Disordered" evidence="11">
    <location>
        <begin position="1116"/>
        <end position="1268"/>
    </location>
</feature>
<dbReference type="Proteomes" id="UP000279307">
    <property type="component" value="Chromosome 4"/>
</dbReference>
<dbReference type="PROSITE" id="PS01154">
    <property type="entry name" value="RNA_POL_L_13KD"/>
    <property type="match status" value="1"/>
</dbReference>
<dbReference type="InterPro" id="IPR022905">
    <property type="entry name" value="Rpo11-like"/>
</dbReference>
<evidence type="ECO:0000256" key="9">
    <source>
        <dbReference type="ARBA" id="ARBA00023306"/>
    </source>
</evidence>
<feature type="compositionally biased region" description="Basic and acidic residues" evidence="11">
    <location>
        <begin position="1184"/>
        <end position="1206"/>
    </location>
</feature>
<name>A0A3L8DWB2_OOCBI</name>
<evidence type="ECO:0000256" key="2">
    <source>
        <dbReference type="ARBA" id="ARBA00022441"/>
    </source>
</evidence>
<organism evidence="13 14">
    <name type="scientific">Ooceraea biroi</name>
    <name type="common">Clonal raider ant</name>
    <name type="synonym">Cerapachys biroi</name>
    <dbReference type="NCBI Taxonomy" id="2015173"/>
    <lineage>
        <taxon>Eukaryota</taxon>
        <taxon>Metazoa</taxon>
        <taxon>Ecdysozoa</taxon>
        <taxon>Arthropoda</taxon>
        <taxon>Hexapoda</taxon>
        <taxon>Insecta</taxon>
        <taxon>Pterygota</taxon>
        <taxon>Neoptera</taxon>
        <taxon>Endopterygota</taxon>
        <taxon>Hymenoptera</taxon>
        <taxon>Apocrita</taxon>
        <taxon>Aculeata</taxon>
        <taxon>Formicoidea</taxon>
        <taxon>Formicidae</taxon>
        <taxon>Dorylinae</taxon>
        <taxon>Ooceraea</taxon>
    </lineage>
</organism>
<evidence type="ECO:0000256" key="1">
    <source>
        <dbReference type="ARBA" id="ARBA00004123"/>
    </source>
</evidence>
<dbReference type="SUPFAM" id="SSF49265">
    <property type="entry name" value="Fibronectin type III"/>
    <property type="match status" value="2"/>
</dbReference>
<dbReference type="InterPro" id="IPR043536">
    <property type="entry name" value="HCF1/2"/>
</dbReference>
<evidence type="ECO:0000259" key="12">
    <source>
        <dbReference type="PROSITE" id="PS50853"/>
    </source>
</evidence>
<feature type="region of interest" description="Disordered" evidence="11">
    <location>
        <begin position="1038"/>
        <end position="1057"/>
    </location>
</feature>
<reference evidence="13 14" key="1">
    <citation type="journal article" date="2018" name="Genome Res.">
        <title>The genomic architecture and molecular evolution of ant odorant receptors.</title>
        <authorList>
            <person name="McKenzie S.K."/>
            <person name="Kronauer D.J.C."/>
        </authorList>
    </citation>
    <scope>NUCLEOTIDE SEQUENCE [LARGE SCALE GENOMIC DNA]</scope>
    <source>
        <strain evidence="13">Clonal line C1</strain>
    </source>
</reference>
<dbReference type="FunFam" id="2.120.10.80:FF:000015">
    <property type="entry name" value="host cell factor 1 isoform X1"/>
    <property type="match status" value="1"/>
</dbReference>
<comment type="subcellular location">
    <subcellularLocation>
        <location evidence="1">Nucleus</location>
    </subcellularLocation>
</comment>
<dbReference type="Gene3D" id="6.10.250.2590">
    <property type="match status" value="1"/>
</dbReference>
<dbReference type="GO" id="GO:0046983">
    <property type="term" value="F:protein dimerization activity"/>
    <property type="evidence" value="ECO:0007669"/>
    <property type="project" value="InterPro"/>
</dbReference>
<dbReference type="PANTHER" id="PTHR46003:SF1">
    <property type="entry name" value="HOST CELL FACTOR"/>
    <property type="match status" value="1"/>
</dbReference>
<dbReference type="Pfam" id="PF13656">
    <property type="entry name" value="RNA_pol_L_2"/>
    <property type="match status" value="1"/>
</dbReference>
<dbReference type="Pfam" id="PF13854">
    <property type="entry name" value="Kelch_HCF"/>
    <property type="match status" value="1"/>
</dbReference>
<gene>
    <name evidence="13" type="ORF">DMN91_004439</name>
</gene>
<dbReference type="GO" id="GO:0003713">
    <property type="term" value="F:transcription coactivator activity"/>
    <property type="evidence" value="ECO:0007669"/>
    <property type="project" value="TreeGrafter"/>
</dbReference>
<evidence type="ECO:0000256" key="10">
    <source>
        <dbReference type="ARBA" id="ARBA00031757"/>
    </source>
</evidence>
<dbReference type="Gene3D" id="2.120.10.80">
    <property type="entry name" value="Kelch-type beta propeller"/>
    <property type="match status" value="2"/>
</dbReference>
<dbReference type="OrthoDB" id="10001928at2759"/>
<evidence type="ECO:0000256" key="6">
    <source>
        <dbReference type="ARBA" id="ARBA00022813"/>
    </source>
</evidence>
<dbReference type="PROSITE" id="PS50853">
    <property type="entry name" value="FN3"/>
    <property type="match status" value="1"/>
</dbReference>
<feature type="compositionally biased region" description="Basic and acidic residues" evidence="11">
    <location>
        <begin position="1038"/>
        <end position="1049"/>
    </location>
</feature>
<dbReference type="InterPro" id="IPR009025">
    <property type="entry name" value="RBP11-like_dimer"/>
</dbReference>
<evidence type="ECO:0000256" key="8">
    <source>
        <dbReference type="ARBA" id="ARBA00023242"/>
    </source>
</evidence>
<feature type="compositionally biased region" description="Polar residues" evidence="11">
    <location>
        <begin position="1227"/>
        <end position="1237"/>
    </location>
</feature>
<evidence type="ECO:0000256" key="3">
    <source>
        <dbReference type="ARBA" id="ARBA00022478"/>
    </source>
</evidence>
<dbReference type="InterPro" id="IPR008193">
    <property type="entry name" value="RNA_pol_Rpb11_13-16kDa_CS"/>
</dbReference>
<evidence type="ECO:0000256" key="11">
    <source>
        <dbReference type="SAM" id="MobiDB-lite"/>
    </source>
</evidence>
<dbReference type="InterPro" id="IPR013783">
    <property type="entry name" value="Ig-like_fold"/>
</dbReference>
<dbReference type="InterPro" id="IPR036603">
    <property type="entry name" value="RBP11-like"/>
</dbReference>
<dbReference type="SUPFAM" id="SSF117281">
    <property type="entry name" value="Kelch motif"/>
    <property type="match status" value="1"/>
</dbReference>
<dbReference type="InterPro" id="IPR033898">
    <property type="entry name" value="RNAP_AC19"/>
</dbReference>
<evidence type="ECO:0000256" key="5">
    <source>
        <dbReference type="ARBA" id="ARBA00022737"/>
    </source>
</evidence>
<feature type="region of interest" description="Disordered" evidence="11">
    <location>
        <begin position="1063"/>
        <end position="1102"/>
    </location>
</feature>
<dbReference type="GO" id="GO:0006351">
    <property type="term" value="P:DNA-templated transcription"/>
    <property type="evidence" value="ECO:0007669"/>
    <property type="project" value="InterPro"/>
</dbReference>
<feature type="domain" description="Fibronectin type-III" evidence="12">
    <location>
        <begin position="356"/>
        <end position="452"/>
    </location>
</feature>
<dbReference type="CDD" id="cd07029">
    <property type="entry name" value="RNAP_I_III_AC19"/>
    <property type="match status" value="1"/>
</dbReference>
<dbReference type="Gene3D" id="3.30.1360.10">
    <property type="entry name" value="RNA polymerase, RBP11-like subunit"/>
    <property type="match status" value="1"/>
</dbReference>
<keyword evidence="6" id="KW-0068">Autocatalytic cleavage</keyword>
<evidence type="ECO:0000313" key="14">
    <source>
        <dbReference type="Proteomes" id="UP000279307"/>
    </source>
</evidence>
<dbReference type="Gene3D" id="2.60.40.10">
    <property type="entry name" value="Immunoglobulins"/>
    <property type="match status" value="2"/>
</dbReference>
<dbReference type="HAMAP" id="MF_00261">
    <property type="entry name" value="RNApol_arch_Rpo11"/>
    <property type="match status" value="1"/>
</dbReference>
<keyword evidence="8" id="KW-0539">Nucleus</keyword>
<dbReference type="InterPro" id="IPR003961">
    <property type="entry name" value="FN3_dom"/>
</dbReference>
<feature type="compositionally biased region" description="Polar residues" evidence="11">
    <location>
        <begin position="1538"/>
        <end position="1548"/>
    </location>
</feature>
<dbReference type="PANTHER" id="PTHR46003">
    <property type="entry name" value="HOST CELL FACTOR"/>
    <property type="match status" value="1"/>
</dbReference>
<dbReference type="GO" id="GO:0006338">
    <property type="term" value="P:chromatin remodeling"/>
    <property type="evidence" value="ECO:0007669"/>
    <property type="project" value="TreeGrafter"/>
</dbReference>
<proteinExistence type="inferred from homology"/>
<keyword evidence="2" id="KW-0880">Kelch repeat</keyword>
<protein>
    <recommendedName>
        <fullName evidence="10">DNA-directed RNA polymerase I subunit D</fullName>
    </recommendedName>
</protein>